<accession>A0A1G2QDS0</accession>
<evidence type="ECO:0000313" key="2">
    <source>
        <dbReference type="EMBL" id="OHA58122.1"/>
    </source>
</evidence>
<sequence>MKIFFTIAISSCLLFASAGVGLAYVAESTSYKIESDSINFGGTENSTSASFNLSDTFGELATGTSTSASFNLHAGYRALESESASVVVVLTLSAPDDVPLGNLDKGEEISGQAVWNVSTNNPAGYRLSVKSNTEPALKSTEDSFTDYSPTDGVSTPAYSWSLGASSALFGFTPEGTDVVARFKDNGSTCATGSGNTTSSCWAGFSTTNQTIAEKTSANALGTDTTVRLQAGIGNDSETEPGDYTANIIATAITL</sequence>
<dbReference type="AlphaFoldDB" id="A0A1G2QDS0"/>
<comment type="caution">
    <text evidence="2">The sequence shown here is derived from an EMBL/GenBank/DDBJ whole genome shotgun (WGS) entry which is preliminary data.</text>
</comment>
<feature type="signal peptide" evidence="1">
    <location>
        <begin position="1"/>
        <end position="23"/>
    </location>
</feature>
<feature type="chain" id="PRO_5009584070" description="WxL domain-containing protein" evidence="1">
    <location>
        <begin position="24"/>
        <end position="254"/>
    </location>
</feature>
<name>A0A1G2QDS0_9BACT</name>
<evidence type="ECO:0000313" key="3">
    <source>
        <dbReference type="Proteomes" id="UP000177043"/>
    </source>
</evidence>
<reference evidence="2 3" key="1">
    <citation type="journal article" date="2016" name="Nat. Commun.">
        <title>Thousands of microbial genomes shed light on interconnected biogeochemical processes in an aquifer system.</title>
        <authorList>
            <person name="Anantharaman K."/>
            <person name="Brown C.T."/>
            <person name="Hug L.A."/>
            <person name="Sharon I."/>
            <person name="Castelle C.J."/>
            <person name="Probst A.J."/>
            <person name="Thomas B.C."/>
            <person name="Singh A."/>
            <person name="Wilkins M.J."/>
            <person name="Karaoz U."/>
            <person name="Brodie E.L."/>
            <person name="Williams K.H."/>
            <person name="Hubbard S.S."/>
            <person name="Banfield J.F."/>
        </authorList>
    </citation>
    <scope>NUCLEOTIDE SEQUENCE [LARGE SCALE GENOMIC DNA]</scope>
</reference>
<organism evidence="2 3">
    <name type="scientific">Candidatus Vogelbacteria bacterium RIFOXYD1_FULL_44_32</name>
    <dbReference type="NCBI Taxonomy" id="1802438"/>
    <lineage>
        <taxon>Bacteria</taxon>
        <taxon>Candidatus Vogeliibacteriota</taxon>
    </lineage>
</organism>
<protein>
    <recommendedName>
        <fullName evidence="4">WxL domain-containing protein</fullName>
    </recommendedName>
</protein>
<gene>
    <name evidence="2" type="ORF">A2571_03735</name>
</gene>
<evidence type="ECO:0000256" key="1">
    <source>
        <dbReference type="SAM" id="SignalP"/>
    </source>
</evidence>
<proteinExistence type="predicted"/>
<evidence type="ECO:0008006" key="4">
    <source>
        <dbReference type="Google" id="ProtNLM"/>
    </source>
</evidence>
<keyword evidence="1" id="KW-0732">Signal</keyword>
<dbReference type="EMBL" id="MHTJ01000005">
    <property type="protein sequence ID" value="OHA58122.1"/>
    <property type="molecule type" value="Genomic_DNA"/>
</dbReference>
<dbReference type="Proteomes" id="UP000177043">
    <property type="component" value="Unassembled WGS sequence"/>
</dbReference>
<dbReference type="STRING" id="1802438.A2571_03735"/>